<name>A0A222VMY4_9PSEU</name>
<accession>A0A222VMY4</accession>
<evidence type="ECO:0000313" key="2">
    <source>
        <dbReference type="Proteomes" id="UP000199494"/>
    </source>
</evidence>
<dbReference type="STRING" id="530584.SAMN05421630_101374"/>
<sequence length="171" mass="17473">MARASRDTATRESGSGRRRASGIYGAIVAAAVLTAAGEALSTAALAVAVVATLLVYWLAEEYAVLLGQHAEAGKLPSAGRIRAELAATWPMVTASYGPLVALLLAWLAGASPVTAANVGLVAAVLLLVFHAWSAGMAARLRGVPLIAVTTVAALLGVLMVVLKNFVLLHLH</sequence>
<keyword evidence="2" id="KW-1185">Reference proteome</keyword>
<proteinExistence type="predicted"/>
<dbReference type="EMBL" id="FMZE01000001">
    <property type="protein sequence ID" value="SDC08707.1"/>
    <property type="molecule type" value="Genomic_DNA"/>
</dbReference>
<organism evidence="1 2">
    <name type="scientific">Prauserella marina</name>
    <dbReference type="NCBI Taxonomy" id="530584"/>
    <lineage>
        <taxon>Bacteria</taxon>
        <taxon>Bacillati</taxon>
        <taxon>Actinomycetota</taxon>
        <taxon>Actinomycetes</taxon>
        <taxon>Pseudonocardiales</taxon>
        <taxon>Pseudonocardiaceae</taxon>
        <taxon>Prauserella</taxon>
    </lineage>
</organism>
<evidence type="ECO:0000313" key="1">
    <source>
        <dbReference type="EMBL" id="SDC08707.1"/>
    </source>
</evidence>
<dbReference type="Proteomes" id="UP000199494">
    <property type="component" value="Unassembled WGS sequence"/>
</dbReference>
<protein>
    <submittedName>
        <fullName evidence="1">Uncharacterized protein</fullName>
    </submittedName>
</protein>
<reference evidence="1 2" key="1">
    <citation type="submission" date="2016-10" db="EMBL/GenBank/DDBJ databases">
        <authorList>
            <person name="de Groot N.N."/>
        </authorList>
    </citation>
    <scope>NUCLEOTIDE SEQUENCE [LARGE SCALE GENOMIC DNA]</scope>
    <source>
        <strain evidence="1 2">CGMCC 4.5506</strain>
    </source>
</reference>
<dbReference type="OrthoDB" id="3629086at2"/>
<dbReference type="AlphaFoldDB" id="A0A222VMY4"/>
<dbReference type="RefSeq" id="WP_091795510.1">
    <property type="nucleotide sequence ID" value="NZ_CP016353.1"/>
</dbReference>
<gene>
    <name evidence="1" type="ORF">SAMN05421630_101374</name>
</gene>
<dbReference type="KEGG" id="pmad:BAY61_10055"/>